<evidence type="ECO:0000313" key="2">
    <source>
        <dbReference type="Proteomes" id="UP000006873"/>
    </source>
</evidence>
<reference evidence="1 2" key="2">
    <citation type="journal article" date="2011" name="J. Bacteriol.">
        <title>Complete genome sequence of a carbon monoxide-utilizing acetogen, Eubacterium limosum KIST612.</title>
        <authorList>
            <person name="Roh H."/>
            <person name="Ko H.J."/>
            <person name="Kim D."/>
            <person name="Choi D.G."/>
            <person name="Park S."/>
            <person name="Kim S."/>
            <person name="Chang I.S."/>
            <person name="Choi I.G."/>
        </authorList>
    </citation>
    <scope>NUCLEOTIDE SEQUENCE [LARGE SCALE GENOMIC DNA]</scope>
    <source>
        <strain evidence="1 2">KIST612</strain>
    </source>
</reference>
<reference key="1">
    <citation type="submission" date="2010-09" db="EMBL/GenBank/DDBJ databases">
        <authorList>
            <person name="Roh H."/>
            <person name="Ko H.-J."/>
            <person name="Kim D."/>
            <person name="Choi D.G."/>
            <person name="Park S."/>
            <person name="Kim S."/>
            <person name="Kim K.H."/>
            <person name="Chang I.S."/>
            <person name="Choi I.-G."/>
        </authorList>
    </citation>
    <scope>NUCLEOTIDE SEQUENCE</scope>
    <source>
        <strain>KIST612</strain>
    </source>
</reference>
<dbReference type="KEGG" id="elm:ELI_4228"/>
<proteinExistence type="predicted"/>
<name>E3GPV7_9FIRM</name>
<protein>
    <submittedName>
        <fullName evidence="1">Uncharacterized protein</fullName>
    </submittedName>
</protein>
<dbReference type="HOGENOM" id="CLU_3365022_0_0_9"/>
<organism evidence="1 2">
    <name type="scientific">Eubacterium callanderi</name>
    <dbReference type="NCBI Taxonomy" id="53442"/>
    <lineage>
        <taxon>Bacteria</taxon>
        <taxon>Bacillati</taxon>
        <taxon>Bacillota</taxon>
        <taxon>Clostridia</taxon>
        <taxon>Eubacteriales</taxon>
        <taxon>Eubacteriaceae</taxon>
        <taxon>Eubacterium</taxon>
    </lineage>
</organism>
<dbReference type="EMBL" id="CP002273">
    <property type="protein sequence ID" value="ADO39170.1"/>
    <property type="molecule type" value="Genomic_DNA"/>
</dbReference>
<dbReference type="Proteomes" id="UP000006873">
    <property type="component" value="Chromosome"/>
</dbReference>
<keyword evidence="2" id="KW-1185">Reference proteome</keyword>
<accession>E3GPV7</accession>
<sequence length="35" mass="3914">MLSEEETSRRSLAVKEVSLLLEGARTKSASKSKKY</sequence>
<gene>
    <name evidence="1" type="ordered locus">ELI_4228</name>
</gene>
<evidence type="ECO:0000313" key="1">
    <source>
        <dbReference type="EMBL" id="ADO39170.1"/>
    </source>
</evidence>
<dbReference type="AlphaFoldDB" id="E3GPV7"/>